<organism evidence="1 2">
    <name type="scientific">Hoeflea poritis</name>
    <dbReference type="NCBI Taxonomy" id="2993659"/>
    <lineage>
        <taxon>Bacteria</taxon>
        <taxon>Pseudomonadati</taxon>
        <taxon>Pseudomonadota</taxon>
        <taxon>Alphaproteobacteria</taxon>
        <taxon>Hyphomicrobiales</taxon>
        <taxon>Rhizobiaceae</taxon>
        <taxon>Hoeflea</taxon>
    </lineage>
</organism>
<gene>
    <name evidence="1" type="ORF">OOZ53_14160</name>
</gene>
<reference evidence="1" key="1">
    <citation type="submission" date="2022-11" db="EMBL/GenBank/DDBJ databases">
        <title>Hoeflea poritis sp. nov., isolated from scleractinian coral Porites lutea.</title>
        <authorList>
            <person name="Zhang G."/>
            <person name="Wei Q."/>
            <person name="Cai L."/>
        </authorList>
    </citation>
    <scope>NUCLEOTIDE SEQUENCE</scope>
    <source>
        <strain evidence="1">E7-10</strain>
    </source>
</reference>
<dbReference type="EMBL" id="JAPJZH010000008">
    <property type="protein sequence ID" value="MDA4846503.1"/>
    <property type="molecule type" value="Genomic_DNA"/>
</dbReference>
<dbReference type="RefSeq" id="WP_271090257.1">
    <property type="nucleotide sequence ID" value="NZ_JAPJZH010000008.1"/>
</dbReference>
<name>A0ABT4VR62_9HYPH</name>
<proteinExistence type="predicted"/>
<evidence type="ECO:0000313" key="2">
    <source>
        <dbReference type="Proteomes" id="UP001148313"/>
    </source>
</evidence>
<comment type="caution">
    <text evidence="1">The sequence shown here is derived from an EMBL/GenBank/DDBJ whole genome shotgun (WGS) entry which is preliminary data.</text>
</comment>
<dbReference type="InterPro" id="IPR032466">
    <property type="entry name" value="Metal_Hydrolase"/>
</dbReference>
<accession>A0ABT4VR62</accession>
<dbReference type="Proteomes" id="UP001148313">
    <property type="component" value="Unassembled WGS sequence"/>
</dbReference>
<evidence type="ECO:0000313" key="1">
    <source>
        <dbReference type="EMBL" id="MDA4846503.1"/>
    </source>
</evidence>
<keyword evidence="2" id="KW-1185">Reference proteome</keyword>
<dbReference type="Gene3D" id="3.20.20.140">
    <property type="entry name" value="Metal-dependent hydrolases"/>
    <property type="match status" value="1"/>
</dbReference>
<dbReference type="SUPFAM" id="SSF51556">
    <property type="entry name" value="Metallo-dependent hydrolases"/>
    <property type="match status" value="1"/>
</dbReference>
<sequence>MTTKIDASQMALITDALLDLGMDEETIRKVMGQNQIDFFMEYLPAGS</sequence>
<protein>
    <submittedName>
        <fullName evidence="1">Uncharacterized protein</fullName>
    </submittedName>
</protein>